<sequence length="485" mass="53719">MAGISKEACNIDAPDLLSPGLAFMVKGWNRCISFLGVCLAAFQDDSLLQAIPNNVKQTFGAIYATVTTADLTQIINTNRGVSLTSSIRRRPNAFNLVHQLEMMVRGGLSPEHTVQSLEALVVANEAIASHIAAYSLGKQESTAAINLLQKIPGEIKESLTLLVRKYGQPRFLNHDAISANVFNVGYCSASGILLPWKSELTNSVGLLRLLVTRLEADWVALPAKQRRPWNQKEVEPPPVKISLDERGFCVICSEVSEVTQCFYALIFLPWIISGNDASLLWFELRHGDADLQALLEHSVPPASLSKILRLSQQLLQTTWQQCQLQIDGDLLKLKDWAGAFNLYAQQQAALDYKHINDRYMKGKEWLAGFTKEKHTMTSHSSIVLSHSLIVNMQQDMGPDGLTILIVDATLWPSRQLSIDESINIAQTVSSGNARTMAFFCLPQTHTSTKRDVVLKNRRLLEDKVGAYLECVPFLSHSAGSLHKAM</sequence>
<evidence type="ECO:0000313" key="1">
    <source>
        <dbReference type="EMBL" id="CAK9071147.1"/>
    </source>
</evidence>
<comment type="caution">
    <text evidence="1">The sequence shown here is derived from an EMBL/GenBank/DDBJ whole genome shotgun (WGS) entry which is preliminary data.</text>
</comment>
<gene>
    <name evidence="1" type="ORF">CCMP2556_LOCUS34993</name>
</gene>
<protein>
    <submittedName>
        <fullName evidence="1">Uncharacterized protein</fullName>
    </submittedName>
</protein>
<name>A0ABP0P879_9DINO</name>
<keyword evidence="2" id="KW-1185">Reference proteome</keyword>
<dbReference type="Proteomes" id="UP001642484">
    <property type="component" value="Unassembled WGS sequence"/>
</dbReference>
<proteinExistence type="predicted"/>
<evidence type="ECO:0000313" key="2">
    <source>
        <dbReference type="Proteomes" id="UP001642484"/>
    </source>
</evidence>
<accession>A0ABP0P879</accession>
<reference evidence="1 2" key="1">
    <citation type="submission" date="2024-02" db="EMBL/GenBank/DDBJ databases">
        <authorList>
            <person name="Chen Y."/>
            <person name="Shah S."/>
            <person name="Dougan E. K."/>
            <person name="Thang M."/>
            <person name="Chan C."/>
        </authorList>
    </citation>
    <scope>NUCLEOTIDE SEQUENCE [LARGE SCALE GENOMIC DNA]</scope>
</reference>
<organism evidence="1 2">
    <name type="scientific">Durusdinium trenchii</name>
    <dbReference type="NCBI Taxonomy" id="1381693"/>
    <lineage>
        <taxon>Eukaryota</taxon>
        <taxon>Sar</taxon>
        <taxon>Alveolata</taxon>
        <taxon>Dinophyceae</taxon>
        <taxon>Suessiales</taxon>
        <taxon>Symbiodiniaceae</taxon>
        <taxon>Durusdinium</taxon>
    </lineage>
</organism>
<dbReference type="EMBL" id="CAXAMN010022594">
    <property type="protein sequence ID" value="CAK9071147.1"/>
    <property type="molecule type" value="Genomic_DNA"/>
</dbReference>